<name>A0A818X880_9BILA</name>
<protein>
    <submittedName>
        <fullName evidence="3">Uncharacterized protein</fullName>
    </submittedName>
</protein>
<dbReference type="Proteomes" id="UP000663860">
    <property type="component" value="Unassembled WGS sequence"/>
</dbReference>
<dbReference type="AlphaFoldDB" id="A0A818X880"/>
<keyword evidence="1" id="KW-0472">Membrane</keyword>
<evidence type="ECO:0000256" key="1">
    <source>
        <dbReference type="SAM" id="Phobius"/>
    </source>
</evidence>
<keyword evidence="1" id="KW-0812">Transmembrane</keyword>
<gene>
    <name evidence="2" type="ORF">IZO911_LOCUS35241</name>
    <name evidence="3" type="ORF">KXQ929_LOCUS13354</name>
</gene>
<dbReference type="EMBL" id="CAJOBB010000711">
    <property type="protein sequence ID" value="CAF3735952.1"/>
    <property type="molecule type" value="Genomic_DNA"/>
</dbReference>
<feature type="non-terminal residue" evidence="3">
    <location>
        <position position="1"/>
    </location>
</feature>
<sequence length="40" mass="4728">FFLLQHQCALRIWPIFAICSCVPFIIECTAAIYKTIRQRL</sequence>
<evidence type="ECO:0000313" key="3">
    <source>
        <dbReference type="EMBL" id="CAF3735952.1"/>
    </source>
</evidence>
<dbReference type="Proteomes" id="UP000663868">
    <property type="component" value="Unassembled WGS sequence"/>
</dbReference>
<accession>A0A818X880</accession>
<evidence type="ECO:0000313" key="2">
    <source>
        <dbReference type="EMBL" id="CAF1322772.1"/>
    </source>
</evidence>
<dbReference type="EMBL" id="CAJNOE010000739">
    <property type="protein sequence ID" value="CAF1322772.1"/>
    <property type="molecule type" value="Genomic_DNA"/>
</dbReference>
<proteinExistence type="predicted"/>
<comment type="caution">
    <text evidence="3">The sequence shown here is derived from an EMBL/GenBank/DDBJ whole genome shotgun (WGS) entry which is preliminary data.</text>
</comment>
<evidence type="ECO:0000313" key="4">
    <source>
        <dbReference type="Proteomes" id="UP000663868"/>
    </source>
</evidence>
<keyword evidence="1" id="KW-1133">Transmembrane helix</keyword>
<reference evidence="3" key="1">
    <citation type="submission" date="2021-02" db="EMBL/GenBank/DDBJ databases">
        <authorList>
            <person name="Nowell W R."/>
        </authorList>
    </citation>
    <scope>NUCLEOTIDE SEQUENCE</scope>
</reference>
<feature type="transmembrane region" description="Helical" evidence="1">
    <location>
        <begin position="12"/>
        <end position="33"/>
    </location>
</feature>
<organism evidence="3 4">
    <name type="scientific">Adineta steineri</name>
    <dbReference type="NCBI Taxonomy" id="433720"/>
    <lineage>
        <taxon>Eukaryota</taxon>
        <taxon>Metazoa</taxon>
        <taxon>Spiralia</taxon>
        <taxon>Gnathifera</taxon>
        <taxon>Rotifera</taxon>
        <taxon>Eurotatoria</taxon>
        <taxon>Bdelloidea</taxon>
        <taxon>Adinetida</taxon>
        <taxon>Adinetidae</taxon>
        <taxon>Adineta</taxon>
    </lineage>
</organism>